<evidence type="ECO:0000313" key="1">
    <source>
        <dbReference type="EMBL" id="KAJ2999060.1"/>
    </source>
</evidence>
<proteinExistence type="predicted"/>
<sequence>MWYSSLQELKGSNRDVALPTVVSPQSQNEQAGPHLHYIARSSRREGTRIFTMVHTIIVDFATFERDVLGLGPSDLVNLAALPEKLITDAQSMLGYIFHHEVLRKEEDIAMQFVRSLDDNVDVLRIDSSRP</sequence>
<name>A0ACC1PQD1_9APHY</name>
<keyword evidence="2" id="KW-1185">Reference proteome</keyword>
<gene>
    <name evidence="1" type="ORF">NUW54_g6975</name>
</gene>
<organism evidence="1 2">
    <name type="scientific">Trametes sanguinea</name>
    <dbReference type="NCBI Taxonomy" id="158606"/>
    <lineage>
        <taxon>Eukaryota</taxon>
        <taxon>Fungi</taxon>
        <taxon>Dikarya</taxon>
        <taxon>Basidiomycota</taxon>
        <taxon>Agaricomycotina</taxon>
        <taxon>Agaricomycetes</taxon>
        <taxon>Polyporales</taxon>
        <taxon>Polyporaceae</taxon>
        <taxon>Trametes</taxon>
    </lineage>
</organism>
<dbReference type="EMBL" id="JANSHE010001937">
    <property type="protein sequence ID" value="KAJ2999060.1"/>
    <property type="molecule type" value="Genomic_DNA"/>
</dbReference>
<accession>A0ACC1PQD1</accession>
<dbReference type="Proteomes" id="UP001144978">
    <property type="component" value="Unassembled WGS sequence"/>
</dbReference>
<comment type="caution">
    <text evidence="1">The sequence shown here is derived from an EMBL/GenBank/DDBJ whole genome shotgun (WGS) entry which is preliminary data.</text>
</comment>
<reference evidence="1" key="1">
    <citation type="submission" date="2022-08" db="EMBL/GenBank/DDBJ databases">
        <title>Genome Sequence of Pycnoporus sanguineus.</title>
        <authorList>
            <person name="Buettner E."/>
        </authorList>
    </citation>
    <scope>NUCLEOTIDE SEQUENCE</scope>
    <source>
        <strain evidence="1">CG-C14</strain>
    </source>
</reference>
<evidence type="ECO:0000313" key="2">
    <source>
        <dbReference type="Proteomes" id="UP001144978"/>
    </source>
</evidence>
<protein>
    <submittedName>
        <fullName evidence="1">Uncharacterized protein</fullName>
    </submittedName>
</protein>